<dbReference type="OrthoDB" id="194468at2759"/>
<evidence type="ECO:0000313" key="1">
    <source>
        <dbReference type="EMBL" id="PKX89467.1"/>
    </source>
</evidence>
<evidence type="ECO:0000313" key="2">
    <source>
        <dbReference type="Proteomes" id="UP000234474"/>
    </source>
</evidence>
<dbReference type="SUPFAM" id="SSF51556">
    <property type="entry name" value="Metallo-dependent hydrolases"/>
    <property type="match status" value="1"/>
</dbReference>
<dbReference type="GeneID" id="36538737"/>
<dbReference type="InterPro" id="IPR032466">
    <property type="entry name" value="Metal_Hydrolase"/>
</dbReference>
<dbReference type="AlphaFoldDB" id="A0A2I1BVR1"/>
<keyword evidence="2" id="KW-1185">Reference proteome</keyword>
<dbReference type="Proteomes" id="UP000234474">
    <property type="component" value="Unassembled WGS sequence"/>
</dbReference>
<dbReference type="RefSeq" id="XP_024678062.1">
    <property type="nucleotide sequence ID" value="XM_024831400.1"/>
</dbReference>
<comment type="caution">
    <text evidence="1">The sequence shown here is derived from an EMBL/GenBank/DDBJ whole genome shotgun (WGS) entry which is preliminary data.</text>
</comment>
<sequence>MAGKLPSVLSAPTRNTSFYAEGIFTPEDVYESQLVGLYEALNAECTLDEQLANFRDIINAAIFDGTPTSLGIAYDSHSGKIEPFMQLTRARDSNISVITTHSMSALWDESGLHYGHLHPTAHLILDQAAVGIDAHFNYSTDILTQARIWLQRVCSIFYAISLDDWEIPANNPMPVNQAFHLATRTGGLALRRPDLGVIDHCAKADLVVWDMTSPGLLGLGCSCDADYIAR</sequence>
<protein>
    <recommendedName>
        <fullName evidence="3">Amidohydrolase-related domain-containing protein</fullName>
    </recommendedName>
</protein>
<name>A0A2I1BVR1_ASPN1</name>
<evidence type="ECO:0008006" key="3">
    <source>
        <dbReference type="Google" id="ProtNLM"/>
    </source>
</evidence>
<organism evidence="1 2">
    <name type="scientific">Aspergillus novofumigatus (strain IBT 16806)</name>
    <dbReference type="NCBI Taxonomy" id="1392255"/>
    <lineage>
        <taxon>Eukaryota</taxon>
        <taxon>Fungi</taxon>
        <taxon>Dikarya</taxon>
        <taxon>Ascomycota</taxon>
        <taxon>Pezizomycotina</taxon>
        <taxon>Eurotiomycetes</taxon>
        <taxon>Eurotiomycetidae</taxon>
        <taxon>Eurotiales</taxon>
        <taxon>Aspergillaceae</taxon>
        <taxon>Aspergillus</taxon>
        <taxon>Aspergillus subgen. Fumigati</taxon>
    </lineage>
</organism>
<dbReference type="EMBL" id="MSZS01000010">
    <property type="protein sequence ID" value="PKX89467.1"/>
    <property type="molecule type" value="Genomic_DNA"/>
</dbReference>
<proteinExistence type="predicted"/>
<dbReference type="STRING" id="1392255.A0A2I1BVR1"/>
<dbReference type="Gene3D" id="3.20.20.140">
    <property type="entry name" value="Metal-dependent hydrolases"/>
    <property type="match status" value="1"/>
</dbReference>
<reference evidence="2" key="1">
    <citation type="journal article" date="2018" name="Proc. Natl. Acad. Sci. U.S.A.">
        <title>Linking secondary metabolites to gene clusters through genome sequencing of six diverse Aspergillus species.</title>
        <authorList>
            <person name="Kaerboelling I."/>
            <person name="Vesth T.C."/>
            <person name="Frisvad J.C."/>
            <person name="Nybo J.L."/>
            <person name="Theobald S."/>
            <person name="Kuo A."/>
            <person name="Bowyer P."/>
            <person name="Matsuda Y."/>
            <person name="Mondo S."/>
            <person name="Lyhne E.K."/>
            <person name="Kogle M.E."/>
            <person name="Clum A."/>
            <person name="Lipzen A."/>
            <person name="Salamov A."/>
            <person name="Ngan C.Y."/>
            <person name="Daum C."/>
            <person name="Chiniquy J."/>
            <person name="Barry K."/>
            <person name="LaButti K."/>
            <person name="Haridas S."/>
            <person name="Simmons B.A."/>
            <person name="Magnuson J.K."/>
            <person name="Mortensen U.H."/>
            <person name="Larsen T.O."/>
            <person name="Grigoriev I.V."/>
            <person name="Baker S.E."/>
            <person name="Andersen M.R."/>
        </authorList>
    </citation>
    <scope>NUCLEOTIDE SEQUENCE [LARGE SCALE GENOMIC DNA]</scope>
    <source>
        <strain evidence="2">IBT 16806</strain>
    </source>
</reference>
<dbReference type="VEuPathDB" id="FungiDB:P174DRAFT_507736"/>
<gene>
    <name evidence="1" type="ORF">P174DRAFT_507736</name>
</gene>
<accession>A0A2I1BVR1</accession>